<dbReference type="Pfam" id="PF00304">
    <property type="entry name" value="Gamma-thionin"/>
    <property type="match status" value="1"/>
</dbReference>
<evidence type="ECO:0000256" key="2">
    <source>
        <dbReference type="ARBA" id="ARBA00023157"/>
    </source>
</evidence>
<keyword evidence="2" id="KW-1015">Disulfide bond</keyword>
<dbReference type="PANTHER" id="PTHR33147">
    <property type="entry name" value="DEFENSIN-LIKE PROTEIN 1"/>
    <property type="match status" value="1"/>
</dbReference>
<feature type="domain" description="Knottins-like" evidence="4">
    <location>
        <begin position="33"/>
        <end position="78"/>
    </location>
</feature>
<dbReference type="Proteomes" id="UP001497457">
    <property type="component" value="Chromosome 5rd"/>
</dbReference>
<evidence type="ECO:0000256" key="3">
    <source>
        <dbReference type="SAM" id="SignalP"/>
    </source>
</evidence>
<dbReference type="EMBL" id="OZ075115">
    <property type="protein sequence ID" value="CAL5066236.1"/>
    <property type="molecule type" value="Genomic_DNA"/>
</dbReference>
<dbReference type="InterPro" id="IPR008176">
    <property type="entry name" value="Defensin_plant"/>
</dbReference>
<evidence type="ECO:0000313" key="5">
    <source>
        <dbReference type="EMBL" id="CAL5066236.1"/>
    </source>
</evidence>
<accession>A0ABC9EZC4</accession>
<proteinExistence type="predicted"/>
<dbReference type="InterPro" id="IPR003614">
    <property type="entry name" value="Knottins"/>
</dbReference>
<dbReference type="SMART" id="SM00505">
    <property type="entry name" value="Knot1"/>
    <property type="match status" value="1"/>
</dbReference>
<evidence type="ECO:0000256" key="1">
    <source>
        <dbReference type="ARBA" id="ARBA00022729"/>
    </source>
</evidence>
<gene>
    <name evidence="5" type="ORF">URODEC1_LOCUS100332</name>
</gene>
<dbReference type="PANTHER" id="PTHR33147:SF39">
    <property type="entry name" value="DRO1 PROTEIN-RELATED"/>
    <property type="match status" value="1"/>
</dbReference>
<dbReference type="AlphaFoldDB" id="A0ABC9EZC4"/>
<feature type="chain" id="PRO_5044792688" description="Knottins-like domain-containing protein" evidence="3">
    <location>
        <begin position="23"/>
        <end position="78"/>
    </location>
</feature>
<keyword evidence="6" id="KW-1185">Reference proteome</keyword>
<dbReference type="CDD" id="cd00107">
    <property type="entry name" value="Knot1"/>
    <property type="match status" value="1"/>
</dbReference>
<dbReference type="PRINTS" id="PR00288">
    <property type="entry name" value="PUROTHIONIN"/>
</dbReference>
<protein>
    <recommendedName>
        <fullName evidence="4">Knottins-like domain-containing protein</fullName>
    </recommendedName>
</protein>
<feature type="signal peptide" evidence="3">
    <location>
        <begin position="1"/>
        <end position="22"/>
    </location>
</feature>
<keyword evidence="1 3" id="KW-0732">Signal</keyword>
<dbReference type="InterPro" id="IPR036574">
    <property type="entry name" value="Scorpion_toxin-like_sf"/>
</dbReference>
<sequence>MDLSPKLVPAILLLLLLGSTEMQGPMRVVVARDCQSPSHRYKGPCVHDSNCASVCQTEGFPNGKCLGFRSRCICIKAC</sequence>
<dbReference type="Gene3D" id="3.30.30.10">
    <property type="entry name" value="Knottin, scorpion toxin-like"/>
    <property type="match status" value="1"/>
</dbReference>
<evidence type="ECO:0000313" key="6">
    <source>
        <dbReference type="Proteomes" id="UP001497457"/>
    </source>
</evidence>
<dbReference type="SUPFAM" id="SSF57095">
    <property type="entry name" value="Scorpion toxin-like"/>
    <property type="match status" value="1"/>
</dbReference>
<organism evidence="5 6">
    <name type="scientific">Urochloa decumbens</name>
    <dbReference type="NCBI Taxonomy" id="240449"/>
    <lineage>
        <taxon>Eukaryota</taxon>
        <taxon>Viridiplantae</taxon>
        <taxon>Streptophyta</taxon>
        <taxon>Embryophyta</taxon>
        <taxon>Tracheophyta</taxon>
        <taxon>Spermatophyta</taxon>
        <taxon>Magnoliopsida</taxon>
        <taxon>Liliopsida</taxon>
        <taxon>Poales</taxon>
        <taxon>Poaceae</taxon>
        <taxon>PACMAD clade</taxon>
        <taxon>Panicoideae</taxon>
        <taxon>Panicodae</taxon>
        <taxon>Paniceae</taxon>
        <taxon>Melinidinae</taxon>
        <taxon>Urochloa</taxon>
    </lineage>
</organism>
<name>A0ABC9EZC4_9POAL</name>
<evidence type="ECO:0000259" key="4">
    <source>
        <dbReference type="SMART" id="SM00505"/>
    </source>
</evidence>
<reference evidence="6" key="1">
    <citation type="submission" date="2024-06" db="EMBL/GenBank/DDBJ databases">
        <authorList>
            <person name="Ryan C."/>
        </authorList>
    </citation>
    <scope>NUCLEOTIDE SEQUENCE [LARGE SCALE GENOMIC DNA]</scope>
</reference>
<dbReference type="PROSITE" id="PS00940">
    <property type="entry name" value="GAMMA_THIONIN"/>
    <property type="match status" value="1"/>
</dbReference>
<reference evidence="5 6" key="2">
    <citation type="submission" date="2024-10" db="EMBL/GenBank/DDBJ databases">
        <authorList>
            <person name="Ryan C."/>
        </authorList>
    </citation>
    <scope>NUCLEOTIDE SEQUENCE [LARGE SCALE GENOMIC DNA]</scope>
</reference>